<dbReference type="InterPro" id="IPR047187">
    <property type="entry name" value="SF1_C_Upf1"/>
</dbReference>
<dbReference type="InterPro" id="IPR027417">
    <property type="entry name" value="P-loop_NTPase"/>
</dbReference>
<dbReference type="OrthoDB" id="5805783at2759"/>
<sequence>MNEFVAKNEAFDPSNLTTIGTIDSVQGQEYDCVIFSMVRSNPKTTIGFIAEVRRLNVVVTRAKRHFIFIGNGYMLHSSHKPEIRKFFEIIQYKEQRFHPNLVCGIPAPGLVAREVKNNFGQNFQPFIENSNDPRMIEWCREFIENSRKPDFVQRRRERVEQRQEEARIRAQMDFEARELKRKCNVSNGQDPPAPIP</sequence>
<feature type="domain" description="DNA2/NAM7 helicase-like C-terminal" evidence="1">
    <location>
        <begin position="14"/>
        <end position="71"/>
    </location>
</feature>
<evidence type="ECO:0000313" key="2">
    <source>
        <dbReference type="EMBL" id="EFP09071.1"/>
    </source>
</evidence>
<organism evidence="3">
    <name type="scientific">Caenorhabditis remanei</name>
    <name type="common">Caenorhabditis vulgaris</name>
    <dbReference type="NCBI Taxonomy" id="31234"/>
    <lineage>
        <taxon>Eukaryota</taxon>
        <taxon>Metazoa</taxon>
        <taxon>Ecdysozoa</taxon>
        <taxon>Nematoda</taxon>
        <taxon>Chromadorea</taxon>
        <taxon>Rhabditida</taxon>
        <taxon>Rhabditina</taxon>
        <taxon>Rhabditomorpha</taxon>
        <taxon>Rhabditoidea</taxon>
        <taxon>Rhabditidae</taxon>
        <taxon>Peloderinae</taxon>
        <taxon>Caenorhabditis</taxon>
    </lineage>
</organism>
<dbReference type="CDD" id="cd18808">
    <property type="entry name" value="SF1_C_Upf1"/>
    <property type="match status" value="1"/>
</dbReference>
<dbReference type="InterPro" id="IPR041679">
    <property type="entry name" value="DNA2/NAM7-like_C"/>
</dbReference>
<dbReference type="Proteomes" id="UP000008281">
    <property type="component" value="Unassembled WGS sequence"/>
</dbReference>
<dbReference type="SUPFAM" id="SSF52540">
    <property type="entry name" value="P-loop containing nucleoside triphosphate hydrolases"/>
    <property type="match status" value="1"/>
</dbReference>
<reference evidence="2" key="1">
    <citation type="submission" date="2007-07" db="EMBL/GenBank/DDBJ databases">
        <title>PCAP assembly of the Caenorhabditis remanei genome.</title>
        <authorList>
            <consortium name="The Caenorhabditis remanei Sequencing Consortium"/>
            <person name="Wilson R.K."/>
        </authorList>
    </citation>
    <scope>NUCLEOTIDE SEQUENCE [LARGE SCALE GENOMIC DNA]</scope>
    <source>
        <strain evidence="2">PB4641</strain>
    </source>
</reference>
<dbReference type="GO" id="GO:0016604">
    <property type="term" value="C:nuclear body"/>
    <property type="evidence" value="ECO:0007669"/>
    <property type="project" value="TreeGrafter"/>
</dbReference>
<dbReference type="Pfam" id="PF13087">
    <property type="entry name" value="AAA_12"/>
    <property type="match status" value="1"/>
</dbReference>
<dbReference type="InterPro" id="IPR045055">
    <property type="entry name" value="DNA2/NAM7-like"/>
</dbReference>
<dbReference type="STRING" id="31234.E3NMX2"/>
<proteinExistence type="predicted"/>
<dbReference type="PANTHER" id="PTHR10887:SF502">
    <property type="entry name" value="ENHANCED RNAI (RNA INTERFERENCE)"/>
    <property type="match status" value="1"/>
</dbReference>
<dbReference type="GO" id="GO:0001147">
    <property type="term" value="F:transcription termination site sequence-specific DNA binding"/>
    <property type="evidence" value="ECO:0007669"/>
    <property type="project" value="TreeGrafter"/>
</dbReference>
<dbReference type="EMBL" id="DS269120">
    <property type="protein sequence ID" value="EFP09071.1"/>
    <property type="molecule type" value="Genomic_DNA"/>
</dbReference>
<evidence type="ECO:0000313" key="3">
    <source>
        <dbReference type="Proteomes" id="UP000008281"/>
    </source>
</evidence>
<dbReference type="Gene3D" id="3.40.50.300">
    <property type="entry name" value="P-loop containing nucleotide triphosphate hydrolases"/>
    <property type="match status" value="1"/>
</dbReference>
<dbReference type="AlphaFoldDB" id="E3NMX2"/>
<dbReference type="HOGENOM" id="CLU_1391430_0_0_1"/>
<dbReference type="InParanoid" id="E3NMX2"/>
<keyword evidence="3" id="KW-1185">Reference proteome</keyword>
<accession>E3NMX2</accession>
<evidence type="ECO:0000259" key="1">
    <source>
        <dbReference type="Pfam" id="PF13087"/>
    </source>
</evidence>
<dbReference type="GO" id="GO:0006369">
    <property type="term" value="P:termination of RNA polymerase II transcription"/>
    <property type="evidence" value="ECO:0007669"/>
    <property type="project" value="TreeGrafter"/>
</dbReference>
<dbReference type="PANTHER" id="PTHR10887">
    <property type="entry name" value="DNA2/NAM7 HELICASE FAMILY"/>
    <property type="match status" value="1"/>
</dbReference>
<gene>
    <name evidence="2" type="ORF">CRE_21612</name>
</gene>
<dbReference type="eggNOG" id="KOG1803">
    <property type="taxonomic scope" value="Eukaryota"/>
</dbReference>
<name>E3NMX2_CAERE</name>
<protein>
    <recommendedName>
        <fullName evidence="1">DNA2/NAM7 helicase-like C-terminal domain-containing protein</fullName>
    </recommendedName>
</protein>